<protein>
    <submittedName>
        <fullName evidence="1">Uncharacterized protein</fullName>
    </submittedName>
</protein>
<evidence type="ECO:0000313" key="1">
    <source>
        <dbReference type="EMBL" id="KAK9320543.1"/>
    </source>
</evidence>
<name>A0ACC3TK97_9ASCO</name>
<organism evidence="1 2">
    <name type="scientific">Lipomyces orientalis</name>
    <dbReference type="NCBI Taxonomy" id="1233043"/>
    <lineage>
        <taxon>Eukaryota</taxon>
        <taxon>Fungi</taxon>
        <taxon>Dikarya</taxon>
        <taxon>Ascomycota</taxon>
        <taxon>Saccharomycotina</taxon>
        <taxon>Lipomycetes</taxon>
        <taxon>Lipomycetales</taxon>
        <taxon>Lipomycetaceae</taxon>
        <taxon>Lipomyces</taxon>
    </lineage>
</organism>
<comment type="caution">
    <text evidence="1">The sequence shown here is derived from an EMBL/GenBank/DDBJ whole genome shotgun (WGS) entry which is preliminary data.</text>
</comment>
<dbReference type="EMBL" id="MU970125">
    <property type="protein sequence ID" value="KAK9320543.1"/>
    <property type="molecule type" value="Genomic_DNA"/>
</dbReference>
<reference evidence="2" key="1">
    <citation type="journal article" date="2024" name="Front. Bioeng. Biotechnol.">
        <title>Genome-scale model development and genomic sequencing of the oleaginous clade Lipomyces.</title>
        <authorList>
            <person name="Czajka J.J."/>
            <person name="Han Y."/>
            <person name="Kim J."/>
            <person name="Mondo S.J."/>
            <person name="Hofstad B.A."/>
            <person name="Robles A."/>
            <person name="Haridas S."/>
            <person name="Riley R."/>
            <person name="LaButti K."/>
            <person name="Pangilinan J."/>
            <person name="Andreopoulos W."/>
            <person name="Lipzen A."/>
            <person name="Yan J."/>
            <person name="Wang M."/>
            <person name="Ng V."/>
            <person name="Grigoriev I.V."/>
            <person name="Spatafora J.W."/>
            <person name="Magnuson J.K."/>
            <person name="Baker S.E."/>
            <person name="Pomraning K.R."/>
        </authorList>
    </citation>
    <scope>NUCLEOTIDE SEQUENCE [LARGE SCALE GENOMIC DNA]</scope>
    <source>
        <strain evidence="2">CBS 10300</strain>
    </source>
</reference>
<proteinExistence type="predicted"/>
<keyword evidence="2" id="KW-1185">Reference proteome</keyword>
<dbReference type="Proteomes" id="UP001489719">
    <property type="component" value="Unassembled WGS sequence"/>
</dbReference>
<gene>
    <name evidence="1" type="ORF">V1517DRAFT_329154</name>
</gene>
<accession>A0ACC3TK97</accession>
<sequence length="89" mass="9898">MHPDSYGHTFVSLLLKSSDPRLIFITSGMSTLAESENASIKLNQSPAKGWPIKTCRSSIPIQQDWHEHDDARVDPDSTVPKFGGFLRDS</sequence>
<evidence type="ECO:0000313" key="2">
    <source>
        <dbReference type="Proteomes" id="UP001489719"/>
    </source>
</evidence>